<organism evidence="5 6">
    <name type="scientific">Cyclospora cayetanensis</name>
    <dbReference type="NCBI Taxonomy" id="88456"/>
    <lineage>
        <taxon>Eukaryota</taxon>
        <taxon>Sar</taxon>
        <taxon>Alveolata</taxon>
        <taxon>Apicomplexa</taxon>
        <taxon>Conoidasida</taxon>
        <taxon>Coccidia</taxon>
        <taxon>Eucoccidiorida</taxon>
        <taxon>Eimeriorina</taxon>
        <taxon>Eimeriidae</taxon>
        <taxon>Cyclospora</taxon>
    </lineage>
</organism>
<keyword evidence="1" id="KW-0677">Repeat</keyword>
<sequence length="527" mass="57829">MPRAMRKFKELTVLAAMVLALSNQKRTEAWKPPQSLDKGADEAFSAQSMVETKWGTPYTYVTGFQVPNNSLVYLFETASGTAKGYDVEVEFRNECAGMGTLVDSERSEVSERFSNISSADDCQELCGQTRNCVGAAYDESASTCSLMKSLRGLTQGLSTVVVPSCDSECFQEGKKISESGTSLGFAPNPNICQAMCEGEPTCRAFTWTWTDKQCFSYANGTVMVAADDAVSGRRASCSLSRKEDTYAESCMVSELSSNFYSHEILGGMGNVNFCKIACLSRSDCNYITYNSSTRKCYIKRGRGSLVFSKRADSTGPKYCDTSCFLKDIEYEGERVATTKADKASHCHYECFINSKCIRWTYEESTQGCYFFGETNTAVGARSKGFWSGPKGGCGIEPLYALAAPDCALKGIKYSLVPLQAVSTSTATECQQRCQADSNCKTFAFNTTVNACELHGATTNYHRRDNHYFISGASIFGGFNTEPAGCRRWNAMFEIGDNNGLAIREPAELCHEGRAKGVRCKFRALWAT</sequence>
<dbReference type="Proteomes" id="UP000095192">
    <property type="component" value="Unassembled WGS sequence"/>
</dbReference>
<evidence type="ECO:0000256" key="3">
    <source>
        <dbReference type="SAM" id="SignalP"/>
    </source>
</evidence>
<protein>
    <submittedName>
        <fullName evidence="5">PAN domain-containing protein</fullName>
    </submittedName>
</protein>
<evidence type="ECO:0000313" key="6">
    <source>
        <dbReference type="Proteomes" id="UP000095192"/>
    </source>
</evidence>
<dbReference type="VEuPathDB" id="ToxoDB:LOC34621645"/>
<dbReference type="VEuPathDB" id="ToxoDB:cyc_05259"/>
<dbReference type="CDD" id="cd01100">
    <property type="entry name" value="APPLE_Factor_XI_like"/>
    <property type="match status" value="1"/>
</dbReference>
<evidence type="ECO:0000313" key="5">
    <source>
        <dbReference type="EMBL" id="OEH73815.1"/>
    </source>
</evidence>
<feature type="domain" description="Apple" evidence="4">
    <location>
        <begin position="165"/>
        <end position="237"/>
    </location>
</feature>
<evidence type="ECO:0000256" key="1">
    <source>
        <dbReference type="ARBA" id="ARBA00022737"/>
    </source>
</evidence>
<dbReference type="SUPFAM" id="SSF57414">
    <property type="entry name" value="Hairpin loop containing domain-like"/>
    <property type="match status" value="3"/>
</dbReference>
<keyword evidence="2" id="KW-1015">Disulfide bond</keyword>
<evidence type="ECO:0000256" key="2">
    <source>
        <dbReference type="ARBA" id="ARBA00023157"/>
    </source>
</evidence>
<dbReference type="PROSITE" id="PS50948">
    <property type="entry name" value="PAN"/>
    <property type="match status" value="3"/>
</dbReference>
<feature type="signal peptide" evidence="3">
    <location>
        <begin position="1"/>
        <end position="29"/>
    </location>
</feature>
<evidence type="ECO:0000259" key="4">
    <source>
        <dbReference type="PROSITE" id="PS50948"/>
    </source>
</evidence>
<feature type="chain" id="PRO_5008913831" evidence="3">
    <location>
        <begin position="30"/>
        <end position="527"/>
    </location>
</feature>
<comment type="caution">
    <text evidence="5">The sequence shown here is derived from an EMBL/GenBank/DDBJ whole genome shotgun (WGS) entry which is preliminary data.</text>
</comment>
<feature type="domain" description="Apple" evidence="4">
    <location>
        <begin position="406"/>
        <end position="472"/>
    </location>
</feature>
<reference evidence="5 6" key="1">
    <citation type="journal article" date="2016" name="BMC Genomics">
        <title>Comparative genomics reveals Cyclospora cayetanensis possesses coccidia-like metabolism and invasion components but unique surface antigens.</title>
        <authorList>
            <person name="Liu S."/>
            <person name="Wang L."/>
            <person name="Zheng H."/>
            <person name="Xu Z."/>
            <person name="Roellig D.M."/>
            <person name="Li N."/>
            <person name="Frace M.A."/>
            <person name="Tang K."/>
            <person name="Arrowood M.J."/>
            <person name="Moss D.M."/>
            <person name="Zhang L."/>
            <person name="Feng Y."/>
            <person name="Xiao L."/>
        </authorList>
    </citation>
    <scope>NUCLEOTIDE SEQUENCE [LARGE SCALE GENOMIC DNA]</scope>
    <source>
        <strain evidence="5 6">CHN_HEN01</strain>
    </source>
</reference>
<dbReference type="SMART" id="SM00223">
    <property type="entry name" value="APPLE"/>
    <property type="match status" value="4"/>
</dbReference>
<proteinExistence type="predicted"/>
<keyword evidence="6" id="KW-1185">Reference proteome</keyword>
<dbReference type="Pfam" id="PF14295">
    <property type="entry name" value="PAN_4"/>
    <property type="match status" value="2"/>
</dbReference>
<dbReference type="SMART" id="SM00473">
    <property type="entry name" value="PAN_AP"/>
    <property type="match status" value="4"/>
</dbReference>
<dbReference type="InParanoid" id="A0A1D3CRI2"/>
<dbReference type="GO" id="GO:0005576">
    <property type="term" value="C:extracellular region"/>
    <property type="evidence" value="ECO:0007669"/>
    <property type="project" value="InterPro"/>
</dbReference>
<dbReference type="InterPro" id="IPR003609">
    <property type="entry name" value="Pan_app"/>
</dbReference>
<keyword evidence="3" id="KW-0732">Signal</keyword>
<feature type="domain" description="Apple" evidence="4">
    <location>
        <begin position="250"/>
        <end position="323"/>
    </location>
</feature>
<dbReference type="Pfam" id="PF00024">
    <property type="entry name" value="PAN_1"/>
    <property type="match status" value="3"/>
</dbReference>
<dbReference type="AlphaFoldDB" id="A0A1D3CRI2"/>
<accession>A0A1D3CRI2</accession>
<gene>
    <name evidence="5" type="ORF">cyc_05259</name>
</gene>
<dbReference type="GO" id="GO:0006508">
    <property type="term" value="P:proteolysis"/>
    <property type="evidence" value="ECO:0007669"/>
    <property type="project" value="InterPro"/>
</dbReference>
<name>A0A1D3CRI2_9EIME</name>
<dbReference type="EMBL" id="JROU02002237">
    <property type="protein sequence ID" value="OEH73815.1"/>
    <property type="molecule type" value="Genomic_DNA"/>
</dbReference>
<dbReference type="Gene3D" id="3.50.4.10">
    <property type="entry name" value="Hepatocyte Growth Factor"/>
    <property type="match status" value="5"/>
</dbReference>
<dbReference type="InterPro" id="IPR000177">
    <property type="entry name" value="Apple"/>
</dbReference>